<keyword evidence="1" id="KW-0812">Transmembrane</keyword>
<sequence length="232" mass="25020">MKRVFDVARIQTVNWFWIFVFPPLLLLVVLALNLGLFAAIGDAAPPEGRTTGAVLSIYMVMLVAHLQTMTQVFPFALGLSVTRRAFYAGTGLVVGAQSVLFGVLLLLLGRIETATGGWGIDLKFFALPFLVQDGLFAQWLVYTVPFVALSSIGVFAGVVFKRWGQPGVYALTVGTSLVLAGVAIVVTWQDWWPAVGSFFTDQPTFALLVGYPLVIAIVLGGAGWLAIRRATP</sequence>
<keyword evidence="1" id="KW-0472">Membrane</keyword>
<feature type="transmembrane region" description="Helical" evidence="1">
    <location>
        <begin position="85"/>
        <end position="108"/>
    </location>
</feature>
<feature type="transmembrane region" description="Helical" evidence="1">
    <location>
        <begin position="139"/>
        <end position="160"/>
    </location>
</feature>
<accession>A0ABW4F6S6</accession>
<proteinExistence type="predicted"/>
<evidence type="ECO:0000313" key="3">
    <source>
        <dbReference type="Proteomes" id="UP001597114"/>
    </source>
</evidence>
<evidence type="ECO:0000256" key="1">
    <source>
        <dbReference type="SAM" id="Phobius"/>
    </source>
</evidence>
<evidence type="ECO:0008006" key="4">
    <source>
        <dbReference type="Google" id="ProtNLM"/>
    </source>
</evidence>
<dbReference type="Proteomes" id="UP001597114">
    <property type="component" value="Unassembled WGS sequence"/>
</dbReference>
<name>A0ABW4F6S6_9PSEU</name>
<feature type="transmembrane region" description="Helical" evidence="1">
    <location>
        <begin position="52"/>
        <end position="73"/>
    </location>
</feature>
<feature type="transmembrane region" description="Helical" evidence="1">
    <location>
        <begin position="167"/>
        <end position="188"/>
    </location>
</feature>
<feature type="transmembrane region" description="Helical" evidence="1">
    <location>
        <begin position="208"/>
        <end position="227"/>
    </location>
</feature>
<comment type="caution">
    <text evidence="2">The sequence shown here is derived from an EMBL/GenBank/DDBJ whole genome shotgun (WGS) entry which is preliminary data.</text>
</comment>
<keyword evidence="3" id="KW-1185">Reference proteome</keyword>
<dbReference type="RefSeq" id="WP_344723876.1">
    <property type="nucleotide sequence ID" value="NZ_BAAAUS010000023.1"/>
</dbReference>
<feature type="transmembrane region" description="Helical" evidence="1">
    <location>
        <begin position="12"/>
        <end position="40"/>
    </location>
</feature>
<reference evidence="3" key="1">
    <citation type="journal article" date="2019" name="Int. J. Syst. Evol. Microbiol.">
        <title>The Global Catalogue of Microorganisms (GCM) 10K type strain sequencing project: providing services to taxonomists for standard genome sequencing and annotation.</title>
        <authorList>
            <consortium name="The Broad Institute Genomics Platform"/>
            <consortium name="The Broad Institute Genome Sequencing Center for Infectious Disease"/>
            <person name="Wu L."/>
            <person name="Ma J."/>
        </authorList>
    </citation>
    <scope>NUCLEOTIDE SEQUENCE [LARGE SCALE GENOMIC DNA]</scope>
    <source>
        <strain evidence="3">CCM 7043</strain>
    </source>
</reference>
<gene>
    <name evidence="2" type="ORF">ACFSJD_33875</name>
</gene>
<dbReference type="EMBL" id="JBHUCO010000045">
    <property type="protein sequence ID" value="MFD1522525.1"/>
    <property type="molecule type" value="Genomic_DNA"/>
</dbReference>
<evidence type="ECO:0000313" key="2">
    <source>
        <dbReference type="EMBL" id="MFD1522525.1"/>
    </source>
</evidence>
<protein>
    <recommendedName>
        <fullName evidence="4">ABC transporter permease</fullName>
    </recommendedName>
</protein>
<keyword evidence="1" id="KW-1133">Transmembrane helix</keyword>
<organism evidence="2 3">
    <name type="scientific">Pseudonocardia yunnanensis</name>
    <dbReference type="NCBI Taxonomy" id="58107"/>
    <lineage>
        <taxon>Bacteria</taxon>
        <taxon>Bacillati</taxon>
        <taxon>Actinomycetota</taxon>
        <taxon>Actinomycetes</taxon>
        <taxon>Pseudonocardiales</taxon>
        <taxon>Pseudonocardiaceae</taxon>
        <taxon>Pseudonocardia</taxon>
    </lineage>
</organism>